<keyword evidence="1" id="KW-0472">Membrane</keyword>
<feature type="transmembrane region" description="Helical" evidence="1">
    <location>
        <begin position="7"/>
        <end position="29"/>
    </location>
</feature>
<feature type="transmembrane region" description="Helical" evidence="1">
    <location>
        <begin position="180"/>
        <end position="197"/>
    </location>
</feature>
<dbReference type="AlphaFoldDB" id="A0A3D3FYE0"/>
<organism evidence="2 3">
    <name type="scientific">Acinetobacter radioresistens</name>
    <dbReference type="NCBI Taxonomy" id="40216"/>
    <lineage>
        <taxon>Bacteria</taxon>
        <taxon>Pseudomonadati</taxon>
        <taxon>Pseudomonadota</taxon>
        <taxon>Gammaproteobacteria</taxon>
        <taxon>Moraxellales</taxon>
        <taxon>Moraxellaceae</taxon>
        <taxon>Acinetobacter</taxon>
    </lineage>
</organism>
<keyword evidence="1" id="KW-0812">Transmembrane</keyword>
<keyword evidence="1" id="KW-1133">Transmembrane helix</keyword>
<proteinExistence type="predicted"/>
<gene>
    <name evidence="2" type="ORF">DIC32_00750</name>
</gene>
<reference evidence="2 3" key="1">
    <citation type="journal article" date="2018" name="Nat. Biotechnol.">
        <title>A standardized bacterial taxonomy based on genome phylogeny substantially revises the tree of life.</title>
        <authorList>
            <person name="Parks D.H."/>
            <person name="Chuvochina M."/>
            <person name="Waite D.W."/>
            <person name="Rinke C."/>
            <person name="Skarshewski A."/>
            <person name="Chaumeil P.A."/>
            <person name="Hugenholtz P."/>
        </authorList>
    </citation>
    <scope>NUCLEOTIDE SEQUENCE [LARGE SCALE GENOMIC DNA]</scope>
    <source>
        <strain evidence="2">UBA10045</strain>
    </source>
</reference>
<protein>
    <submittedName>
        <fullName evidence="2">Uncharacterized protein</fullName>
    </submittedName>
</protein>
<name>A0A3D3FYE0_ACIRA</name>
<dbReference type="Proteomes" id="UP000262257">
    <property type="component" value="Unassembled WGS sequence"/>
</dbReference>
<comment type="caution">
    <text evidence="2">The sequence shown here is derived from an EMBL/GenBank/DDBJ whole genome shotgun (WGS) entry which is preliminary data.</text>
</comment>
<evidence type="ECO:0000313" key="3">
    <source>
        <dbReference type="Proteomes" id="UP000262257"/>
    </source>
</evidence>
<accession>A0A3D3FYE0</accession>
<evidence type="ECO:0000256" key="1">
    <source>
        <dbReference type="SAM" id="Phobius"/>
    </source>
</evidence>
<feature type="transmembrane region" description="Helical" evidence="1">
    <location>
        <begin position="49"/>
        <end position="75"/>
    </location>
</feature>
<feature type="transmembrane region" description="Helical" evidence="1">
    <location>
        <begin position="82"/>
        <end position="104"/>
    </location>
</feature>
<dbReference type="EMBL" id="DPXL01000013">
    <property type="protein sequence ID" value="HCM30377.1"/>
    <property type="molecule type" value="Genomic_DNA"/>
</dbReference>
<sequence length="275" mass="32255">MKFNISLDWAVITSIFTLFLFWCGYWYFSGFASFYNYQIDALDLPLAPLIIRGLMIGVEYVIYLILTLITLSFLISIDKNHWNYLLAKCLLATFNIYLLFYYLYQHYFKSSRPSYLNRTGLGILNWLKPHLRGTVRLDYLLGLRVQRFFRKQKLTDKDLKKSIYGDPPIATSIPVEFSMLIHYLLIVLLVFGLATLFKIGKNQSEMGYEAAQEEFHHYSKMTKVQIDKNPKMDLRNTTLCFKGFCLITDKNKNVQLYDMKEVTVLNNITDDKKAP</sequence>
<evidence type="ECO:0000313" key="2">
    <source>
        <dbReference type="EMBL" id="HCM30377.1"/>
    </source>
</evidence>